<dbReference type="GO" id="GO:0006099">
    <property type="term" value="P:tricarboxylic acid cycle"/>
    <property type="evidence" value="ECO:0007669"/>
    <property type="project" value="InterPro"/>
</dbReference>
<dbReference type="FunFam" id="1.20.1300.10:FF:000008">
    <property type="entry name" value="Succinate dehydrogenase cytochrome b560 subunit"/>
    <property type="match status" value="1"/>
</dbReference>
<dbReference type="OrthoDB" id="588261at2759"/>
<evidence type="ECO:0000313" key="13">
    <source>
        <dbReference type="EMBL" id="KJK68074.1"/>
    </source>
</evidence>
<proteinExistence type="inferred from homology"/>
<evidence type="ECO:0000256" key="11">
    <source>
        <dbReference type="ARBA" id="ARBA00023136"/>
    </source>
</evidence>
<accession>A0A0F0IJU1</accession>
<dbReference type="SUPFAM" id="SSF81343">
    <property type="entry name" value="Fumarate reductase respiratory complex transmembrane subunits"/>
    <property type="match status" value="1"/>
</dbReference>
<dbReference type="GO" id="GO:0046872">
    <property type="term" value="F:metal ion binding"/>
    <property type="evidence" value="ECO:0007669"/>
    <property type="project" value="UniProtKB-KW"/>
</dbReference>
<evidence type="ECO:0000256" key="12">
    <source>
        <dbReference type="SAM" id="Phobius"/>
    </source>
</evidence>
<keyword evidence="11 12" id="KW-0472">Membrane</keyword>
<dbReference type="AlphaFoldDB" id="A0A0F0IJU1"/>
<evidence type="ECO:0000256" key="7">
    <source>
        <dbReference type="ARBA" id="ARBA00022946"/>
    </source>
</evidence>
<dbReference type="PANTHER" id="PTHR10978:SF5">
    <property type="entry name" value="SUCCINATE DEHYDROGENASE CYTOCHROME B560 SUBUNIT, MITOCHONDRIAL"/>
    <property type="match status" value="1"/>
</dbReference>
<dbReference type="Gene3D" id="1.20.1300.10">
    <property type="entry name" value="Fumarate reductase/succinate dehydrogenase, transmembrane subunit"/>
    <property type="match status" value="1"/>
</dbReference>
<organism evidence="13 14">
    <name type="scientific">Aspergillus parasiticus (strain ATCC 56775 / NRRL 5862 / SRRC 143 / SU-1)</name>
    <dbReference type="NCBI Taxonomy" id="1403190"/>
    <lineage>
        <taxon>Eukaryota</taxon>
        <taxon>Fungi</taxon>
        <taxon>Dikarya</taxon>
        <taxon>Ascomycota</taxon>
        <taxon>Pezizomycotina</taxon>
        <taxon>Eurotiomycetes</taxon>
        <taxon>Eurotiomycetidae</taxon>
        <taxon>Eurotiales</taxon>
        <taxon>Aspergillaceae</taxon>
        <taxon>Aspergillus</taxon>
        <taxon>Aspergillus subgen. Circumdati</taxon>
    </lineage>
</organism>
<evidence type="ECO:0000256" key="2">
    <source>
        <dbReference type="ARBA" id="ARBA00007244"/>
    </source>
</evidence>
<keyword evidence="4 12" id="KW-0812">Transmembrane</keyword>
<gene>
    <name evidence="13" type="ORF">P875_00108681</name>
</gene>
<dbReference type="PROSITE" id="PS01000">
    <property type="entry name" value="SDH_CYT_1"/>
    <property type="match status" value="1"/>
</dbReference>
<dbReference type="CDD" id="cd03499">
    <property type="entry name" value="SQR_TypeC_SdhC"/>
    <property type="match status" value="1"/>
</dbReference>
<dbReference type="GO" id="GO:0009055">
    <property type="term" value="F:electron transfer activity"/>
    <property type="evidence" value="ECO:0007669"/>
    <property type="project" value="InterPro"/>
</dbReference>
<keyword evidence="9" id="KW-0408">Iron</keyword>
<keyword evidence="5" id="KW-0479">Metal-binding</keyword>
<keyword evidence="3" id="KW-0349">Heme</keyword>
<evidence type="ECO:0000256" key="9">
    <source>
        <dbReference type="ARBA" id="ARBA00023004"/>
    </source>
</evidence>
<dbReference type="InterPro" id="IPR034804">
    <property type="entry name" value="SQR/QFR_C/D"/>
</dbReference>
<dbReference type="GO" id="GO:0006121">
    <property type="term" value="P:mitochondrial electron transport, succinate to ubiquinone"/>
    <property type="evidence" value="ECO:0007669"/>
    <property type="project" value="TreeGrafter"/>
</dbReference>
<dbReference type="InterPro" id="IPR014314">
    <property type="entry name" value="Succ_DH_cytb556"/>
</dbReference>
<comment type="caution">
    <text evidence="13">The sequence shown here is derived from an EMBL/GenBank/DDBJ whole genome shotgun (WGS) entry which is preliminary data.</text>
</comment>
<evidence type="ECO:0000256" key="3">
    <source>
        <dbReference type="ARBA" id="ARBA00022617"/>
    </source>
</evidence>
<feature type="transmembrane region" description="Helical" evidence="12">
    <location>
        <begin position="128"/>
        <end position="150"/>
    </location>
</feature>
<dbReference type="NCBIfam" id="TIGR02970">
    <property type="entry name" value="succ_dehyd_cytB"/>
    <property type="match status" value="1"/>
</dbReference>
<dbReference type="InterPro" id="IPR018495">
    <property type="entry name" value="Succ_DH_cyt_bsu_CS"/>
</dbReference>
<feature type="transmembrane region" description="Helical" evidence="12">
    <location>
        <begin position="185"/>
        <end position="202"/>
    </location>
</feature>
<evidence type="ECO:0000256" key="4">
    <source>
        <dbReference type="ARBA" id="ARBA00022692"/>
    </source>
</evidence>
<dbReference type="STRING" id="1403190.A0A0F0IJU1"/>
<evidence type="ECO:0000256" key="5">
    <source>
        <dbReference type="ARBA" id="ARBA00022723"/>
    </source>
</evidence>
<dbReference type="PROSITE" id="PS01001">
    <property type="entry name" value="SDH_CYT_2"/>
    <property type="match status" value="1"/>
</dbReference>
<protein>
    <submittedName>
        <fullName evidence="13">Succinate dehydrogenase/Fumarate reductase transmembrane subunit</fullName>
    </submittedName>
</protein>
<evidence type="ECO:0000256" key="8">
    <source>
        <dbReference type="ARBA" id="ARBA00022989"/>
    </source>
</evidence>
<reference evidence="13 14" key="1">
    <citation type="submission" date="2015-02" db="EMBL/GenBank/DDBJ databases">
        <title>Draft genome sequence of Aspergillus parasiticus SU-1.</title>
        <authorList>
            <person name="Yu J."/>
            <person name="Fedorova N."/>
            <person name="Yin Y."/>
            <person name="Losada L."/>
            <person name="Zafar N."/>
            <person name="Taujale R."/>
            <person name="Ehrlich K.C."/>
            <person name="Bhatnagar D."/>
            <person name="Cleveland T.E."/>
            <person name="Bennett J.W."/>
            <person name="Nierman W.C."/>
        </authorList>
    </citation>
    <scope>NUCLEOTIDE SEQUENCE [LARGE SCALE GENOMIC DNA]</scope>
    <source>
        <strain evidence="14">ATCC 56775 / NRRL 5862 / SRRC 143 / SU-1</strain>
    </source>
</reference>
<evidence type="ECO:0000313" key="14">
    <source>
        <dbReference type="Proteomes" id="UP000033540"/>
    </source>
</evidence>
<feature type="transmembrane region" description="Helical" evidence="12">
    <location>
        <begin position="101"/>
        <end position="122"/>
    </location>
</feature>
<dbReference type="Pfam" id="PF01127">
    <property type="entry name" value="Sdh_cyt"/>
    <property type="match status" value="1"/>
</dbReference>
<comment type="subcellular location">
    <subcellularLocation>
        <location evidence="1">Mitochondrion inner membrane</location>
        <topology evidence="1">Multi-pass membrane protein</topology>
    </subcellularLocation>
</comment>
<dbReference type="PANTHER" id="PTHR10978">
    <property type="entry name" value="SUCCINATE DEHYDROGENASE CYTOCHROME B560 SUBUNIT"/>
    <property type="match status" value="1"/>
</dbReference>
<dbReference type="EMBL" id="JZEE01000147">
    <property type="protein sequence ID" value="KJK68074.1"/>
    <property type="molecule type" value="Genomic_DNA"/>
</dbReference>
<name>A0A0F0IJU1_ASPPU</name>
<sequence>MISQKVAQQSLRRLAVQQPYAMRWSLMNSATPAAVAMGRFMQTRFRMGCYVMEIRFYQAQAATTSNTSDPTKILAQQRLNRPVSPHLSIYRPQITWIGSSFHRITGFALSGSLYLYATAYLASPLLGWHLESASVAAAFAALPIVAKVLLKGVMALPFTYHCFNGVRHLVWDLGRGITNQQVIKSGWTVVGLSVLSALALAFL</sequence>
<keyword evidence="8 12" id="KW-1133">Transmembrane helix</keyword>
<evidence type="ECO:0000256" key="1">
    <source>
        <dbReference type="ARBA" id="ARBA00004448"/>
    </source>
</evidence>
<keyword evidence="6" id="KW-0999">Mitochondrion inner membrane</keyword>
<evidence type="ECO:0000256" key="6">
    <source>
        <dbReference type="ARBA" id="ARBA00022792"/>
    </source>
</evidence>
<dbReference type="GO" id="GO:0005743">
    <property type="term" value="C:mitochondrial inner membrane"/>
    <property type="evidence" value="ECO:0007669"/>
    <property type="project" value="UniProtKB-SubCell"/>
</dbReference>
<comment type="similarity">
    <text evidence="2">Belongs to the cytochrome b560 family.</text>
</comment>
<evidence type="ECO:0000256" key="10">
    <source>
        <dbReference type="ARBA" id="ARBA00023128"/>
    </source>
</evidence>
<keyword evidence="7" id="KW-0809">Transit peptide</keyword>
<dbReference type="Proteomes" id="UP000033540">
    <property type="component" value="Unassembled WGS sequence"/>
</dbReference>
<dbReference type="InterPro" id="IPR000701">
    <property type="entry name" value="SuccDH_FuR_B_TM-su"/>
</dbReference>
<keyword evidence="10" id="KW-0496">Mitochondrion</keyword>